<accession>A0A8S9ZFB2</accession>
<name>A0A8S9ZFB2_9BILA</name>
<organism evidence="1 2">
    <name type="scientific">Meloidogyne graminicola</name>
    <dbReference type="NCBI Taxonomy" id="189291"/>
    <lineage>
        <taxon>Eukaryota</taxon>
        <taxon>Metazoa</taxon>
        <taxon>Ecdysozoa</taxon>
        <taxon>Nematoda</taxon>
        <taxon>Chromadorea</taxon>
        <taxon>Rhabditida</taxon>
        <taxon>Tylenchina</taxon>
        <taxon>Tylenchomorpha</taxon>
        <taxon>Tylenchoidea</taxon>
        <taxon>Meloidogynidae</taxon>
        <taxon>Meloidogyninae</taxon>
        <taxon>Meloidogyne</taxon>
    </lineage>
</organism>
<protein>
    <submittedName>
        <fullName evidence="1">Uncharacterized protein</fullName>
    </submittedName>
</protein>
<comment type="caution">
    <text evidence="1">The sequence shown here is derived from an EMBL/GenBank/DDBJ whole genome shotgun (WGS) entry which is preliminary data.</text>
</comment>
<dbReference type="Proteomes" id="UP000605970">
    <property type="component" value="Unassembled WGS sequence"/>
</dbReference>
<proteinExistence type="predicted"/>
<dbReference type="EMBL" id="JABEBT010000117">
    <property type="protein sequence ID" value="KAF7631144.1"/>
    <property type="molecule type" value="Genomic_DNA"/>
</dbReference>
<keyword evidence="2" id="KW-1185">Reference proteome</keyword>
<feature type="non-terminal residue" evidence="1">
    <location>
        <position position="44"/>
    </location>
</feature>
<evidence type="ECO:0000313" key="2">
    <source>
        <dbReference type="Proteomes" id="UP000605970"/>
    </source>
</evidence>
<gene>
    <name evidence="1" type="ORF">Mgra_00008638</name>
</gene>
<dbReference type="AlphaFoldDB" id="A0A8S9ZFB2"/>
<evidence type="ECO:0000313" key="1">
    <source>
        <dbReference type="EMBL" id="KAF7631144.1"/>
    </source>
</evidence>
<sequence>MKSHFKFRHFKILHGCDCCYAKQIMVIMSYFVTLDIVIGMKACM</sequence>
<reference evidence="1" key="1">
    <citation type="journal article" date="2020" name="Ecol. Evol.">
        <title>Genome structure and content of the rice root-knot nematode (Meloidogyne graminicola).</title>
        <authorList>
            <person name="Phan N.T."/>
            <person name="Danchin E.G.J."/>
            <person name="Klopp C."/>
            <person name="Perfus-Barbeoch L."/>
            <person name="Kozlowski D.K."/>
            <person name="Koutsovoulos G.D."/>
            <person name="Lopez-Roques C."/>
            <person name="Bouchez O."/>
            <person name="Zahm M."/>
            <person name="Besnard G."/>
            <person name="Bellafiore S."/>
        </authorList>
    </citation>
    <scope>NUCLEOTIDE SEQUENCE</scope>
    <source>
        <strain evidence="1">VN-18</strain>
    </source>
</reference>